<dbReference type="Proteomes" id="UP001500274">
    <property type="component" value="Unassembled WGS sequence"/>
</dbReference>
<sequence length="100" mass="11663">MWSGNSKLAGILVILLHSVMLWVLIPVGFVAWLVCVPFTFPRPVRLGSFLAWLAFNNVVLLQRVLFRPWFRTPSRWLAPREMRDVKHRISLHDLFLVPPC</sequence>
<keyword evidence="1" id="KW-0472">Membrane</keyword>
<keyword evidence="3" id="KW-1185">Reference proteome</keyword>
<keyword evidence="1" id="KW-0812">Transmembrane</keyword>
<protein>
    <submittedName>
        <fullName evidence="2">Uncharacterized protein</fullName>
    </submittedName>
</protein>
<evidence type="ECO:0000256" key="1">
    <source>
        <dbReference type="SAM" id="Phobius"/>
    </source>
</evidence>
<comment type="caution">
    <text evidence="2">The sequence shown here is derived from an EMBL/GenBank/DDBJ whole genome shotgun (WGS) entry which is preliminary data.</text>
</comment>
<organism evidence="2 3">
    <name type="scientific">Microbacterium binotii</name>
    <dbReference type="NCBI Taxonomy" id="462710"/>
    <lineage>
        <taxon>Bacteria</taxon>
        <taxon>Bacillati</taxon>
        <taxon>Actinomycetota</taxon>
        <taxon>Actinomycetes</taxon>
        <taxon>Micrococcales</taxon>
        <taxon>Microbacteriaceae</taxon>
        <taxon>Microbacterium</taxon>
    </lineage>
</organism>
<gene>
    <name evidence="2" type="ORF">GCM10009862_31490</name>
</gene>
<feature type="transmembrane region" description="Helical" evidence="1">
    <location>
        <begin position="12"/>
        <end position="34"/>
    </location>
</feature>
<reference evidence="2 3" key="1">
    <citation type="journal article" date="2019" name="Int. J. Syst. Evol. Microbiol.">
        <title>The Global Catalogue of Microorganisms (GCM) 10K type strain sequencing project: providing services to taxonomists for standard genome sequencing and annotation.</title>
        <authorList>
            <consortium name="The Broad Institute Genomics Platform"/>
            <consortium name="The Broad Institute Genome Sequencing Center for Infectious Disease"/>
            <person name="Wu L."/>
            <person name="Ma J."/>
        </authorList>
    </citation>
    <scope>NUCLEOTIDE SEQUENCE [LARGE SCALE GENOMIC DNA]</scope>
    <source>
        <strain evidence="2 3">JCM 16365</strain>
    </source>
</reference>
<proteinExistence type="predicted"/>
<accession>A0ABN3PM75</accession>
<evidence type="ECO:0000313" key="3">
    <source>
        <dbReference type="Proteomes" id="UP001500274"/>
    </source>
</evidence>
<evidence type="ECO:0000313" key="2">
    <source>
        <dbReference type="EMBL" id="GAA2590851.1"/>
    </source>
</evidence>
<name>A0ABN3PM75_9MICO</name>
<feature type="transmembrane region" description="Helical" evidence="1">
    <location>
        <begin position="46"/>
        <end position="66"/>
    </location>
</feature>
<dbReference type="EMBL" id="BAAARI010000038">
    <property type="protein sequence ID" value="GAA2590851.1"/>
    <property type="molecule type" value="Genomic_DNA"/>
</dbReference>
<keyword evidence="1" id="KW-1133">Transmembrane helix</keyword>